<evidence type="ECO:0000313" key="3">
    <source>
        <dbReference type="Proteomes" id="UP000314294"/>
    </source>
</evidence>
<accession>A0A4Z2IZB9</accession>
<feature type="region of interest" description="Disordered" evidence="1">
    <location>
        <begin position="65"/>
        <end position="120"/>
    </location>
</feature>
<comment type="caution">
    <text evidence="2">The sequence shown here is derived from an EMBL/GenBank/DDBJ whole genome shotgun (WGS) entry which is preliminary data.</text>
</comment>
<feature type="compositionally biased region" description="Basic and acidic residues" evidence="1">
    <location>
        <begin position="84"/>
        <end position="120"/>
    </location>
</feature>
<protein>
    <submittedName>
        <fullName evidence="2">Uncharacterized protein</fullName>
    </submittedName>
</protein>
<keyword evidence="3" id="KW-1185">Reference proteome</keyword>
<proteinExistence type="predicted"/>
<dbReference type="AlphaFoldDB" id="A0A4Z2IZB9"/>
<evidence type="ECO:0000256" key="1">
    <source>
        <dbReference type="SAM" id="MobiDB-lite"/>
    </source>
</evidence>
<evidence type="ECO:0000313" key="2">
    <source>
        <dbReference type="EMBL" id="TNN83339.1"/>
    </source>
</evidence>
<organism evidence="2 3">
    <name type="scientific">Liparis tanakae</name>
    <name type="common">Tanaka's snailfish</name>
    <dbReference type="NCBI Taxonomy" id="230148"/>
    <lineage>
        <taxon>Eukaryota</taxon>
        <taxon>Metazoa</taxon>
        <taxon>Chordata</taxon>
        <taxon>Craniata</taxon>
        <taxon>Vertebrata</taxon>
        <taxon>Euteleostomi</taxon>
        <taxon>Actinopterygii</taxon>
        <taxon>Neopterygii</taxon>
        <taxon>Teleostei</taxon>
        <taxon>Neoteleostei</taxon>
        <taxon>Acanthomorphata</taxon>
        <taxon>Eupercaria</taxon>
        <taxon>Perciformes</taxon>
        <taxon>Cottioidei</taxon>
        <taxon>Cottales</taxon>
        <taxon>Liparidae</taxon>
        <taxon>Liparis</taxon>
    </lineage>
</organism>
<gene>
    <name evidence="2" type="ORF">EYF80_006320</name>
</gene>
<sequence>MDTQPTARRVSTSEGELLTFICIEIHATGCEDAWWTERSQCILGSDRWVSLRSRGLSAASLGAVRGAETGPEPQREQLMLHNGAIDKRAAAKERRTGREESASPPQTHKETKKELNSHVL</sequence>
<name>A0A4Z2IZB9_9TELE</name>
<dbReference type="Proteomes" id="UP000314294">
    <property type="component" value="Unassembled WGS sequence"/>
</dbReference>
<reference evidence="2 3" key="1">
    <citation type="submission" date="2019-03" db="EMBL/GenBank/DDBJ databases">
        <title>First draft genome of Liparis tanakae, snailfish: a comprehensive survey of snailfish specific genes.</title>
        <authorList>
            <person name="Kim W."/>
            <person name="Song I."/>
            <person name="Jeong J.-H."/>
            <person name="Kim D."/>
            <person name="Kim S."/>
            <person name="Ryu S."/>
            <person name="Song J.Y."/>
            <person name="Lee S.K."/>
        </authorList>
    </citation>
    <scope>NUCLEOTIDE SEQUENCE [LARGE SCALE GENOMIC DNA]</scope>
    <source>
        <tissue evidence="2">Muscle</tissue>
    </source>
</reference>
<dbReference type="EMBL" id="SRLO01000033">
    <property type="protein sequence ID" value="TNN83339.1"/>
    <property type="molecule type" value="Genomic_DNA"/>
</dbReference>